<dbReference type="RefSeq" id="WP_377766944.1">
    <property type="nucleotide sequence ID" value="NZ_JBHULB010000013.1"/>
</dbReference>
<dbReference type="Pfam" id="PF01483">
    <property type="entry name" value="P_proprotein"/>
    <property type="match status" value="1"/>
</dbReference>
<dbReference type="Proteomes" id="UP001597526">
    <property type="component" value="Unassembled WGS sequence"/>
</dbReference>
<comment type="caution">
    <text evidence="7">The sequence shown here is derived from an EMBL/GenBank/DDBJ whole genome shotgun (WGS) entry which is preliminary data.</text>
</comment>
<dbReference type="InterPro" id="IPR036116">
    <property type="entry name" value="FN3_sf"/>
</dbReference>
<evidence type="ECO:0000259" key="6">
    <source>
        <dbReference type="PROSITE" id="PS51829"/>
    </source>
</evidence>
<evidence type="ECO:0000256" key="2">
    <source>
        <dbReference type="ARBA" id="ARBA00022729"/>
    </source>
</evidence>
<keyword evidence="3" id="KW-0378">Hydrolase</keyword>
<evidence type="ECO:0000256" key="3">
    <source>
        <dbReference type="ARBA" id="ARBA00022801"/>
    </source>
</evidence>
<evidence type="ECO:0000313" key="8">
    <source>
        <dbReference type="Proteomes" id="UP001597526"/>
    </source>
</evidence>
<dbReference type="Gene3D" id="3.40.390.10">
    <property type="entry name" value="Collagenase (Catalytic Domain)"/>
    <property type="match status" value="1"/>
</dbReference>
<dbReference type="Gene3D" id="2.60.120.260">
    <property type="entry name" value="Galactose-binding domain-like"/>
    <property type="match status" value="1"/>
</dbReference>
<protein>
    <submittedName>
        <fullName evidence="7">Reprolysin-like metallopeptidase</fullName>
    </submittedName>
</protein>
<organism evidence="7 8">
    <name type="scientific">Croceitalea marina</name>
    <dbReference type="NCBI Taxonomy" id="1775166"/>
    <lineage>
        <taxon>Bacteria</taxon>
        <taxon>Pseudomonadati</taxon>
        <taxon>Bacteroidota</taxon>
        <taxon>Flavobacteriia</taxon>
        <taxon>Flavobacteriales</taxon>
        <taxon>Flavobacteriaceae</taxon>
        <taxon>Croceitalea</taxon>
    </lineage>
</organism>
<evidence type="ECO:0000256" key="1">
    <source>
        <dbReference type="ARBA" id="ARBA00022670"/>
    </source>
</evidence>
<accession>A0ABW5MVN6</accession>
<dbReference type="InterPro" id="IPR024079">
    <property type="entry name" value="MetalloPept_cat_dom_sf"/>
</dbReference>
<proteinExistence type="predicted"/>
<dbReference type="SUPFAM" id="SSF49265">
    <property type="entry name" value="Fibronectin type III"/>
    <property type="match status" value="1"/>
</dbReference>
<dbReference type="EMBL" id="JBHULB010000013">
    <property type="protein sequence ID" value="MFD2587407.1"/>
    <property type="molecule type" value="Genomic_DNA"/>
</dbReference>
<keyword evidence="1" id="KW-0645">Protease</keyword>
<dbReference type="PROSITE" id="PS50853">
    <property type="entry name" value="FN3"/>
    <property type="match status" value="1"/>
</dbReference>
<feature type="signal peptide" evidence="4">
    <location>
        <begin position="1"/>
        <end position="19"/>
    </location>
</feature>
<gene>
    <name evidence="7" type="ORF">ACFSQJ_10725</name>
</gene>
<dbReference type="InterPro" id="IPR003961">
    <property type="entry name" value="FN3_dom"/>
</dbReference>
<reference evidence="8" key="1">
    <citation type="journal article" date="2019" name="Int. J. Syst. Evol. Microbiol.">
        <title>The Global Catalogue of Microorganisms (GCM) 10K type strain sequencing project: providing services to taxonomists for standard genome sequencing and annotation.</title>
        <authorList>
            <consortium name="The Broad Institute Genomics Platform"/>
            <consortium name="The Broad Institute Genome Sequencing Center for Infectious Disease"/>
            <person name="Wu L."/>
            <person name="Ma J."/>
        </authorList>
    </citation>
    <scope>NUCLEOTIDE SEQUENCE [LARGE SCALE GENOMIC DNA]</scope>
    <source>
        <strain evidence="8">KCTC 52368</strain>
    </source>
</reference>
<dbReference type="InterPro" id="IPR013783">
    <property type="entry name" value="Ig-like_fold"/>
</dbReference>
<sequence>MKAKLHFVLSISIFFVAFSGWSQDTYWKPLAASEENQTNSIIGKVSEFDLKEAIFKSALDKGAKTSTQELIYFPEATGKLIGFMVEETPIFHPVLAAKYPQIKSYTGWSEDKKHKIRFSSSPKGVQGMLVSLSDDEKATFIEKKKNSEKYIAFRGNSRATAKDGFSCDTEGFQKLSASTISKAIVDDQTLRTYRIAVSATGEYTQYHGGTVADALAAINATLTRVNEVFETDLGVRLQLVANNDQVIFTDANTDPYTGNLNAQAQSTLTATIGEENYDVGHVFQRGSNNGNAGFVGSVCSDNRKGSAFSSGTDPEGDLFDIDFVAHELGHQFGANHTWSFETEDTGVQAEPASGTTIMGYAGIVEGNNVAPNGDDYFHHNSIVQITNYLQTTSCGQTAALTNSPPTIDPVPDYTIPKGTAFVLTANATDVDAGDVLTYTWEQIDDGVVVTSTFGPENASGANFRSQKPTTNPERYFPKLSRIIQGNLTQTNPAESSAWETVATIERDFNFAFTARDNATGGGQVTAELAKVTTVNAAGPFLVTSQTTNEVYDAGSIQQITWDVANTDKTPINTQAVDILLSTDGGVTFPFLIGDDVPNTGNAVVQLPGEASTTTRIMVRASDNIFLAVNSTNFTIQESQVVLNFQELSFETCQPNDVLVPFTFETYSGFNEEVTFSALNTPAGLTVNFSAISASINGTNVILTLSNTGSVAVGDYPITIRGAAAGLTVENSINLKVYNTSFTPVTLLSPGDLETNTRISPQLQWQADLNNTAYDIEIATEASFATLIESATVSFESYQPGNLLPETSYFWRVRPKNDCGTGTFGTPFSFTTSPVTCTALDGRGFPVEISAGNASTITSTISVLQDLPIADLDVNLDISHTFLEDLIITLTSPSGTTITLLSKNCGNLNNISAVFDDEGVELSCSTNTPAINGTIQPLGSLSSFNGESSLGDWVLEIQDTANGDGGSLDSFSLAFCVEGILRPDDDEDGVFDDGDDLCLGTPKGVEVDVTGCAVHRFAADNFSVKVQSESCRNNNDGSIEIEAVDDAISYTATLVGDNGNFNGSFTDIFLFDNLLGGNYRLCITGTNAGITYEERCFDIVIDEPEILAVSAELIEGALQAVVRLQGASLFNVEVNGVVTQTENSELTVDLQPGINELRVFTNLPCQGSFKESLFVATIPIVYPNPVQETLNVFLNQEMGNVTIQLFDGNGRLIKESDEVLNGTNLEMEFGPYVAGIYFLRVSGVNFKEEFKVLKK</sequence>
<evidence type="ECO:0000313" key="7">
    <source>
        <dbReference type="EMBL" id="MFD2587407.1"/>
    </source>
</evidence>
<keyword evidence="2 4" id="KW-0732">Signal</keyword>
<keyword evidence="8" id="KW-1185">Reference proteome</keyword>
<feature type="chain" id="PRO_5045261934" evidence="4">
    <location>
        <begin position="20"/>
        <end position="1254"/>
    </location>
</feature>
<dbReference type="InterPro" id="IPR008979">
    <property type="entry name" value="Galactose-bd-like_sf"/>
</dbReference>
<dbReference type="Pfam" id="PF13583">
    <property type="entry name" value="Reprolysin_4"/>
    <property type="match status" value="1"/>
</dbReference>
<dbReference type="SUPFAM" id="SSF49785">
    <property type="entry name" value="Galactose-binding domain-like"/>
    <property type="match status" value="1"/>
</dbReference>
<dbReference type="Gene3D" id="2.60.40.10">
    <property type="entry name" value="Immunoglobulins"/>
    <property type="match status" value="1"/>
</dbReference>
<name>A0ABW5MVN6_9FLAO</name>
<evidence type="ECO:0000256" key="4">
    <source>
        <dbReference type="SAM" id="SignalP"/>
    </source>
</evidence>
<dbReference type="NCBIfam" id="TIGR04183">
    <property type="entry name" value="Por_Secre_tail"/>
    <property type="match status" value="1"/>
</dbReference>
<dbReference type="InterPro" id="IPR002884">
    <property type="entry name" value="P_dom"/>
</dbReference>
<dbReference type="PROSITE" id="PS51829">
    <property type="entry name" value="P_HOMO_B"/>
    <property type="match status" value="1"/>
</dbReference>
<evidence type="ECO:0000259" key="5">
    <source>
        <dbReference type="PROSITE" id="PS50853"/>
    </source>
</evidence>
<dbReference type="Pfam" id="PF18962">
    <property type="entry name" value="Por_Secre_tail"/>
    <property type="match status" value="1"/>
</dbReference>
<dbReference type="SUPFAM" id="SSF55486">
    <property type="entry name" value="Metalloproteases ('zincins'), catalytic domain"/>
    <property type="match status" value="1"/>
</dbReference>
<feature type="domain" description="P/Homo B" evidence="6">
    <location>
        <begin position="831"/>
        <end position="982"/>
    </location>
</feature>
<feature type="domain" description="Fibronectin type-III" evidence="5">
    <location>
        <begin position="743"/>
        <end position="834"/>
    </location>
</feature>
<dbReference type="InterPro" id="IPR026444">
    <property type="entry name" value="Secre_tail"/>
</dbReference>